<dbReference type="InterPro" id="IPR032781">
    <property type="entry name" value="ABC_tran_Xtn"/>
</dbReference>
<dbReference type="Pfam" id="PF12848">
    <property type="entry name" value="ABC_tran_Xtn"/>
    <property type="match status" value="1"/>
</dbReference>
<dbReference type="InterPro" id="IPR017871">
    <property type="entry name" value="ABC_transporter-like_CS"/>
</dbReference>
<dbReference type="GO" id="GO:0005524">
    <property type="term" value="F:ATP binding"/>
    <property type="evidence" value="ECO:0007669"/>
    <property type="project" value="UniProtKB-KW"/>
</dbReference>
<dbReference type="Proteomes" id="UP000287969">
    <property type="component" value="Chromosome"/>
</dbReference>
<evidence type="ECO:0000256" key="3">
    <source>
        <dbReference type="SAM" id="Coils"/>
    </source>
</evidence>
<dbReference type="PANTHER" id="PTHR42855">
    <property type="entry name" value="ABC TRANSPORTER ATP-BINDING SUBUNIT"/>
    <property type="match status" value="1"/>
</dbReference>
<dbReference type="AlphaFoldDB" id="A0A410QB12"/>
<name>A0A410QB12_9FIRM</name>
<dbReference type="Pfam" id="PF00005">
    <property type="entry name" value="ABC_tran"/>
    <property type="match status" value="2"/>
</dbReference>
<dbReference type="NCBIfam" id="NF000355">
    <property type="entry name" value="ribo_prot_ABC_F"/>
    <property type="match status" value="1"/>
</dbReference>
<dbReference type="SUPFAM" id="SSF52540">
    <property type="entry name" value="P-loop containing nucleoside triphosphate hydrolases"/>
    <property type="match status" value="2"/>
</dbReference>
<feature type="domain" description="ABC transporter" evidence="4">
    <location>
        <begin position="333"/>
        <end position="545"/>
    </location>
</feature>
<evidence type="ECO:0000259" key="4">
    <source>
        <dbReference type="PROSITE" id="PS50893"/>
    </source>
</evidence>
<sequence>MIECSINNLIKYYGANKIFENISFELKTNERIGLIGKNGCGKTTLMKILIGAEDYQGGSINFSKDTKVGYLDQIFEFKPDTTVMEIFELAFQKLWEIKKEMKSVEQKIKKLKGGNLDKVLKRYGYLMEQYEINGGYEVETRINKIYNGLNIADSYRKMRFEELSGGEKTRVMLGKLLLEEPDILLMDEPTNHLDISSVEWLEEFLKNYKGVVLVISHDRCFLDNVVNRIIELHSDKAELYDGNYSDYTAERERRFLLEYKAYQNQQKKIDTMEKQVQRFRIWGKMRDSEVMYKRAKEIEKRLGKIEVLDRPVLESRKIRLPHQKAQRSGKIVLKAEMIEKSFGEKMLFSDLSFTLFYQDRLCIMGNNGSGKTTLLKIILGKIPADKGCVSLGASIKIGYLPQNVIFRDEEKTLLEYFIEEHKVTVSEARSELAKVLYFQEDVNKKIRTLSGGEKRRLKLCSLLYEEVNFMILDEPTNHLDMDSREVLEETLTDYDGTLLFVSHDRYFIRKIADKIMVLDNGNGKLYPMNYDEYLEEKKKDLEVEFPKENIKEVRKTPEKKVKMPDKNQKLKKLEEEMNSIEEKLNLIDELMNLNNSNAVRLSELFNEKETLEMQFEEVFLEWEKLQ</sequence>
<proteinExistence type="predicted"/>
<dbReference type="FunFam" id="3.40.50.300:FF:000011">
    <property type="entry name" value="Putative ABC transporter ATP-binding component"/>
    <property type="match status" value="1"/>
</dbReference>
<dbReference type="OrthoDB" id="9801441at2"/>
<dbReference type="Gene3D" id="3.40.50.300">
    <property type="entry name" value="P-loop containing nucleotide triphosphate hydrolases"/>
    <property type="match status" value="2"/>
</dbReference>
<keyword evidence="6" id="KW-1185">Reference proteome</keyword>
<evidence type="ECO:0000313" key="6">
    <source>
        <dbReference type="Proteomes" id="UP000287969"/>
    </source>
</evidence>
<gene>
    <name evidence="5" type="primary">abc-f</name>
    <name evidence="5" type="ORF">EQM13_05435</name>
</gene>
<dbReference type="PROSITE" id="PS50893">
    <property type="entry name" value="ABC_TRANSPORTER_2"/>
    <property type="match status" value="2"/>
</dbReference>
<evidence type="ECO:0000256" key="1">
    <source>
        <dbReference type="ARBA" id="ARBA00022741"/>
    </source>
</evidence>
<dbReference type="GO" id="GO:0016887">
    <property type="term" value="F:ATP hydrolysis activity"/>
    <property type="evidence" value="ECO:0007669"/>
    <property type="project" value="InterPro"/>
</dbReference>
<accession>A0A410QB12</accession>
<dbReference type="PANTHER" id="PTHR42855:SF2">
    <property type="entry name" value="DRUG RESISTANCE ABC TRANSPORTER,ATP-BINDING PROTEIN"/>
    <property type="match status" value="1"/>
</dbReference>
<dbReference type="InterPro" id="IPR003439">
    <property type="entry name" value="ABC_transporter-like_ATP-bd"/>
</dbReference>
<dbReference type="EMBL" id="CP035282">
    <property type="protein sequence ID" value="QAT61064.1"/>
    <property type="molecule type" value="Genomic_DNA"/>
</dbReference>
<dbReference type="KEGG" id="spoa:EQM13_05435"/>
<dbReference type="InterPro" id="IPR027417">
    <property type="entry name" value="P-loop_NTPase"/>
</dbReference>
<dbReference type="InterPro" id="IPR051309">
    <property type="entry name" value="ABCF_ATPase"/>
</dbReference>
<evidence type="ECO:0000256" key="2">
    <source>
        <dbReference type="ARBA" id="ARBA00022840"/>
    </source>
</evidence>
<feature type="coiled-coil region" evidence="3">
    <location>
        <begin position="563"/>
        <end position="593"/>
    </location>
</feature>
<feature type="domain" description="ABC transporter" evidence="4">
    <location>
        <begin position="4"/>
        <end position="259"/>
    </location>
</feature>
<protein>
    <submittedName>
        <fullName evidence="5">ABC-F type ribosomal protection protein</fullName>
    </submittedName>
</protein>
<reference evidence="6" key="1">
    <citation type="submission" date="2019-01" db="EMBL/GenBank/DDBJ databases">
        <title>Draft genomes of a novel of Sporanaerobacter strains.</title>
        <authorList>
            <person name="Ma S."/>
        </authorList>
    </citation>
    <scope>NUCLEOTIDE SEQUENCE [LARGE SCALE GENOMIC DNA]</scope>
    <source>
        <strain evidence="6">NJN-17</strain>
    </source>
</reference>
<keyword evidence="1" id="KW-0547">Nucleotide-binding</keyword>
<keyword evidence="3" id="KW-0175">Coiled coil</keyword>
<keyword evidence="2" id="KW-0067">ATP-binding</keyword>
<dbReference type="PROSITE" id="PS00211">
    <property type="entry name" value="ABC_TRANSPORTER_1"/>
    <property type="match status" value="2"/>
</dbReference>
<evidence type="ECO:0000313" key="5">
    <source>
        <dbReference type="EMBL" id="QAT61064.1"/>
    </source>
</evidence>
<dbReference type="SMART" id="SM00382">
    <property type="entry name" value="AAA"/>
    <property type="match status" value="2"/>
</dbReference>
<organism evidence="5 6">
    <name type="scientific">Acidilutibacter cellobiosedens</name>
    <dbReference type="NCBI Taxonomy" id="2507161"/>
    <lineage>
        <taxon>Bacteria</taxon>
        <taxon>Bacillati</taxon>
        <taxon>Bacillota</taxon>
        <taxon>Tissierellia</taxon>
        <taxon>Tissierellales</taxon>
        <taxon>Acidilutibacteraceae</taxon>
        <taxon>Acidilutibacter</taxon>
    </lineage>
</organism>
<dbReference type="CDD" id="cd03221">
    <property type="entry name" value="ABCF_EF-3"/>
    <property type="match status" value="2"/>
</dbReference>
<dbReference type="InterPro" id="IPR003593">
    <property type="entry name" value="AAA+_ATPase"/>
</dbReference>